<dbReference type="AlphaFoldDB" id="A0A518E155"/>
<reference evidence="3 4" key="1">
    <citation type="submission" date="2019-02" db="EMBL/GenBank/DDBJ databases">
        <title>Deep-cultivation of Planctomycetes and their phenomic and genomic characterization uncovers novel biology.</title>
        <authorList>
            <person name="Wiegand S."/>
            <person name="Jogler M."/>
            <person name="Boedeker C."/>
            <person name="Pinto D."/>
            <person name="Vollmers J."/>
            <person name="Rivas-Marin E."/>
            <person name="Kohn T."/>
            <person name="Peeters S.H."/>
            <person name="Heuer A."/>
            <person name="Rast P."/>
            <person name="Oberbeckmann S."/>
            <person name="Bunk B."/>
            <person name="Jeske O."/>
            <person name="Meyerdierks A."/>
            <person name="Storesund J.E."/>
            <person name="Kallscheuer N."/>
            <person name="Luecker S."/>
            <person name="Lage O.M."/>
            <person name="Pohl T."/>
            <person name="Merkel B.J."/>
            <person name="Hornburger P."/>
            <person name="Mueller R.-W."/>
            <person name="Bruemmer F."/>
            <person name="Labrenz M."/>
            <person name="Spormann A.M."/>
            <person name="Op den Camp H."/>
            <person name="Overmann J."/>
            <person name="Amann R."/>
            <person name="Jetten M.S.M."/>
            <person name="Mascher T."/>
            <person name="Medema M.H."/>
            <person name="Devos D.P."/>
            <person name="Kaster A.-K."/>
            <person name="Ovreas L."/>
            <person name="Rohde M."/>
            <person name="Galperin M.Y."/>
            <person name="Jogler C."/>
        </authorList>
    </citation>
    <scope>NUCLEOTIDE SEQUENCE [LARGE SCALE GENOMIC DNA]</scope>
    <source>
        <strain evidence="3 4">Pla85_3_4</strain>
    </source>
</reference>
<dbReference type="SMART" id="SM01130">
    <property type="entry name" value="DHDPS"/>
    <property type="match status" value="1"/>
</dbReference>
<dbReference type="Proteomes" id="UP000317648">
    <property type="component" value="Chromosome"/>
</dbReference>
<dbReference type="InterPro" id="IPR002220">
    <property type="entry name" value="DapA-like"/>
</dbReference>
<dbReference type="PANTHER" id="PTHR12128:SF66">
    <property type="entry name" value="4-HYDROXY-2-OXOGLUTARATE ALDOLASE, MITOCHONDRIAL"/>
    <property type="match status" value="1"/>
</dbReference>
<dbReference type="GO" id="GO:0008840">
    <property type="term" value="F:4-hydroxy-tetrahydrodipicolinate synthase activity"/>
    <property type="evidence" value="ECO:0007669"/>
    <property type="project" value="TreeGrafter"/>
</dbReference>
<comment type="similarity">
    <text evidence="1">Belongs to the DapA family.</text>
</comment>
<evidence type="ECO:0000313" key="3">
    <source>
        <dbReference type="EMBL" id="QDU97820.1"/>
    </source>
</evidence>
<dbReference type="EMBL" id="CP036433">
    <property type="protein sequence ID" value="QDU97820.1"/>
    <property type="molecule type" value="Genomic_DNA"/>
</dbReference>
<proteinExistence type="inferred from homology"/>
<dbReference type="PANTHER" id="PTHR12128">
    <property type="entry name" value="DIHYDRODIPICOLINATE SYNTHASE"/>
    <property type="match status" value="1"/>
</dbReference>
<accession>A0A518E155</accession>
<gene>
    <name evidence="3" type="ORF">Pla8534_56770</name>
</gene>
<keyword evidence="4" id="KW-1185">Reference proteome</keyword>
<protein>
    <recommendedName>
        <fullName evidence="5">Dihydrodipicolinate synthase/N-acetylneuraminate lyase</fullName>
    </recommendedName>
</protein>
<evidence type="ECO:0000256" key="1">
    <source>
        <dbReference type="ARBA" id="ARBA00007592"/>
    </source>
</evidence>
<dbReference type="RefSeq" id="WP_145056574.1">
    <property type="nucleotide sequence ID" value="NZ_CP036433.1"/>
</dbReference>
<keyword evidence="2" id="KW-0456">Lyase</keyword>
<evidence type="ECO:0000313" key="4">
    <source>
        <dbReference type="Proteomes" id="UP000317648"/>
    </source>
</evidence>
<evidence type="ECO:0008006" key="5">
    <source>
        <dbReference type="Google" id="ProtNLM"/>
    </source>
</evidence>
<dbReference type="SUPFAM" id="SSF51569">
    <property type="entry name" value="Aldolase"/>
    <property type="match status" value="1"/>
</dbReference>
<sequence>MITAHDLIADPIGCYPADTVACFDPTQGGLPRRSLDDARCRTFLERLAQAGAGGVLIAASTGHGHLRTVDELAAWFRVAAEAELGDTLKMALLRPEDGIEANRRLLDLLAELEYRVIFVRPGNNLEHDTSPAEIAENMRPVVFAAAERNLAVGVYSIPDVSGLPMPVETVVDLLQGRGGDHLTAVKVTEADYDESTLQFLQSKPLAKLKIVQGWDPHLARALQDGPRFDDQGRQRCGVTSGPMSFAVFQYVHIFQAADAGDWEEVALAQQAVTALFVSMQDDPKKFADLQRAKYIMGLGHPLSAEVSSEQVERVFAALEGLARKEDQKRLADSLDLMGDGPFHERLANLGS</sequence>
<dbReference type="KEGG" id="lcre:Pla8534_56770"/>
<name>A0A518E155_9BACT</name>
<dbReference type="Gene3D" id="3.20.20.70">
    <property type="entry name" value="Aldolase class I"/>
    <property type="match status" value="1"/>
</dbReference>
<dbReference type="InterPro" id="IPR013785">
    <property type="entry name" value="Aldolase_TIM"/>
</dbReference>
<organism evidence="3 4">
    <name type="scientific">Lignipirellula cremea</name>
    <dbReference type="NCBI Taxonomy" id="2528010"/>
    <lineage>
        <taxon>Bacteria</taxon>
        <taxon>Pseudomonadati</taxon>
        <taxon>Planctomycetota</taxon>
        <taxon>Planctomycetia</taxon>
        <taxon>Pirellulales</taxon>
        <taxon>Pirellulaceae</taxon>
        <taxon>Lignipirellula</taxon>
    </lineage>
</organism>
<dbReference type="OrthoDB" id="244103at2"/>
<evidence type="ECO:0000256" key="2">
    <source>
        <dbReference type="ARBA" id="ARBA00023239"/>
    </source>
</evidence>